<dbReference type="Pfam" id="PF00550">
    <property type="entry name" value="PP-binding"/>
    <property type="match status" value="1"/>
</dbReference>
<feature type="domain" description="Carrier" evidence="4">
    <location>
        <begin position="548"/>
        <end position="623"/>
    </location>
</feature>
<dbReference type="InterPro" id="IPR042099">
    <property type="entry name" value="ANL_N_sf"/>
</dbReference>
<dbReference type="Proteomes" id="UP000031368">
    <property type="component" value="Chromosome"/>
</dbReference>
<dbReference type="Gene3D" id="3.30.300.30">
    <property type="match status" value="1"/>
</dbReference>
<evidence type="ECO:0000259" key="4">
    <source>
        <dbReference type="PROSITE" id="PS50075"/>
    </source>
</evidence>
<dbReference type="SUPFAM" id="SSF56801">
    <property type="entry name" value="Acetyl-CoA synthetase-like"/>
    <property type="match status" value="1"/>
</dbReference>
<organism evidence="5 6">
    <name type="scientific">Rhizobium gallicum bv. gallicum R602sp</name>
    <dbReference type="NCBI Taxonomy" id="1041138"/>
    <lineage>
        <taxon>Bacteria</taxon>
        <taxon>Pseudomonadati</taxon>
        <taxon>Pseudomonadota</taxon>
        <taxon>Alphaproteobacteria</taxon>
        <taxon>Hyphomicrobiales</taxon>
        <taxon>Rhizobiaceae</taxon>
        <taxon>Rhizobium/Agrobacterium group</taxon>
        <taxon>Rhizobium</taxon>
    </lineage>
</organism>
<dbReference type="PANTHER" id="PTHR45527">
    <property type="entry name" value="NONRIBOSOMAL PEPTIDE SYNTHETASE"/>
    <property type="match status" value="1"/>
</dbReference>
<keyword evidence="6" id="KW-1185">Reference proteome</keyword>
<dbReference type="NCBIfam" id="TIGR01733">
    <property type="entry name" value="AA-adenyl-dom"/>
    <property type="match status" value="1"/>
</dbReference>
<evidence type="ECO:0000256" key="2">
    <source>
        <dbReference type="ARBA" id="ARBA00022553"/>
    </source>
</evidence>
<evidence type="ECO:0000256" key="3">
    <source>
        <dbReference type="ARBA" id="ARBA00022723"/>
    </source>
</evidence>
<dbReference type="PRINTS" id="PR00154">
    <property type="entry name" value="AMPBINDING"/>
</dbReference>
<evidence type="ECO:0000256" key="1">
    <source>
        <dbReference type="ARBA" id="ARBA00022450"/>
    </source>
</evidence>
<dbReference type="InterPro" id="IPR020845">
    <property type="entry name" value="AMP-binding_CS"/>
</dbReference>
<keyword evidence="3" id="KW-0479">Metal-binding</keyword>
<dbReference type="SUPFAM" id="SSF47336">
    <property type="entry name" value="ACP-like"/>
    <property type="match status" value="1"/>
</dbReference>
<dbReference type="PANTHER" id="PTHR45527:SF1">
    <property type="entry name" value="FATTY ACID SYNTHASE"/>
    <property type="match status" value="1"/>
</dbReference>
<dbReference type="HOGENOM" id="CLU_000022_2_12_5"/>
<dbReference type="Gene3D" id="1.10.1200.10">
    <property type="entry name" value="ACP-like"/>
    <property type="match status" value="1"/>
</dbReference>
<dbReference type="InterPro" id="IPR020806">
    <property type="entry name" value="PKS_PP-bd"/>
</dbReference>
<reference evidence="5 6" key="1">
    <citation type="submission" date="2013-11" db="EMBL/GenBank/DDBJ databases">
        <title>Complete genome sequence of Rhizobium gallicum bv. gallicum R602.</title>
        <authorList>
            <person name="Bustos P."/>
            <person name="Santamaria R.I."/>
            <person name="Lozano L."/>
            <person name="Acosta J.L."/>
            <person name="Ormeno-Orrillo E."/>
            <person name="Rogel M.A."/>
            <person name="Romero D."/>
            <person name="Cevallos M.A."/>
            <person name="Martinez-Romero E."/>
            <person name="Gonzalez V."/>
        </authorList>
    </citation>
    <scope>NUCLEOTIDE SEQUENCE [LARGE SCALE GENOMIC DNA]</scope>
    <source>
        <strain evidence="5 6">R602</strain>
    </source>
</reference>
<dbReference type="InterPro" id="IPR025110">
    <property type="entry name" value="AMP-bd_C"/>
</dbReference>
<dbReference type="InterPro" id="IPR036736">
    <property type="entry name" value="ACP-like_sf"/>
</dbReference>
<dbReference type="SMART" id="SM01294">
    <property type="entry name" value="PKS_PP_betabranch"/>
    <property type="match status" value="1"/>
</dbReference>
<dbReference type="InterPro" id="IPR000873">
    <property type="entry name" value="AMP-dep_synth/lig_dom"/>
</dbReference>
<dbReference type="GO" id="GO:0046872">
    <property type="term" value="F:metal ion binding"/>
    <property type="evidence" value="ECO:0007669"/>
    <property type="project" value="UniProtKB-KW"/>
</dbReference>
<dbReference type="GO" id="GO:0005737">
    <property type="term" value="C:cytoplasm"/>
    <property type="evidence" value="ECO:0007669"/>
    <property type="project" value="TreeGrafter"/>
</dbReference>
<dbReference type="EMBL" id="CP006877">
    <property type="protein sequence ID" value="AJD42170.1"/>
    <property type="molecule type" value="Genomic_DNA"/>
</dbReference>
<dbReference type="InterPro" id="IPR010071">
    <property type="entry name" value="AA_adenyl_dom"/>
</dbReference>
<dbReference type="InterPro" id="IPR045851">
    <property type="entry name" value="AMP-bd_C_sf"/>
</dbReference>
<dbReference type="FunFam" id="3.40.50.980:FF:000001">
    <property type="entry name" value="Non-ribosomal peptide synthetase"/>
    <property type="match status" value="1"/>
</dbReference>
<dbReference type="Pfam" id="PF13193">
    <property type="entry name" value="AMP-binding_C"/>
    <property type="match status" value="1"/>
</dbReference>
<dbReference type="SMART" id="SM00823">
    <property type="entry name" value="PKS_PP"/>
    <property type="match status" value="1"/>
</dbReference>
<accession>A0A0B4X604</accession>
<dbReference type="CDD" id="cd12117">
    <property type="entry name" value="A_NRPS_Srf_like"/>
    <property type="match status" value="1"/>
</dbReference>
<dbReference type="PROSITE" id="PS50075">
    <property type="entry name" value="CARRIER"/>
    <property type="match status" value="1"/>
</dbReference>
<protein>
    <submittedName>
        <fullName evidence="5">Amino acid adenylation domain-containing protein</fullName>
    </submittedName>
</protein>
<name>A0A0B4X604_9HYPH</name>
<dbReference type="InterPro" id="IPR009081">
    <property type="entry name" value="PP-bd_ACP"/>
</dbReference>
<dbReference type="AlphaFoldDB" id="A0A0B4X604"/>
<sequence>MISCRAMIGGKSVTDPAFLETNEADVVVSYDRDRSLQDIVRQQARIAPQATAIVFGDERLTYDELDRLSDALAGHLAELGIRKGDVVGMLLPRALNTVICMLSILKAGGVYVPLDPAYPEEHLAYVAAECAPKVVFVDAASAGRASSVPDLRGTIIDAEVVIGRLAHSAVAKRPAVEVTGSDPAYIMYTSGSTGRPKGVTIAHRSIARVVLDQNYIDFRRDDVILHAATIAFDATTFEIWGALLNGCTVAVMPDADFSLARLTGVMRDTGVSMTFLTTGLFNLFADYAGGDLPRLRHVLFGGDVGSPVHARRFIQRYPGCRLSNAYGPTETTVFAAVFTVPPGFAEADLPIGKAIAHTGICILDEELRELPPGREGQLAISGDGLAIDYFRCPERTAEKFVFVATQAGPKRCYLTGDIALLQPDGTVSFKGRRDRQVKINGKRIELDEIETALRNDPALSDAIVLCHLQGPALKRIVAYLRPRAETALGDPAFAQEVMSRLRATLPVYMIPSATVMVEAFPLTPAGKVDRASLLPPPVEAARPDAEAVASTQAETLLTQLWSEALGAERIDLDRNFFDLGGTSLQLLQVHAGLETRLGRSVDVVALFKHSTIRELARHIEGKSQNTARSIAAAQRAALQRKTMSQFRRSAS</sequence>
<dbReference type="InterPro" id="IPR020459">
    <property type="entry name" value="AMP-binding"/>
</dbReference>
<dbReference type="Gene3D" id="3.40.50.12780">
    <property type="entry name" value="N-terminal domain of ligase-like"/>
    <property type="match status" value="1"/>
</dbReference>
<dbReference type="GO" id="GO:0031177">
    <property type="term" value="F:phosphopantetheine binding"/>
    <property type="evidence" value="ECO:0007669"/>
    <property type="project" value="InterPro"/>
</dbReference>
<gene>
    <name evidence="5" type="ORF">RGR602_CH02852</name>
</gene>
<dbReference type="Pfam" id="PF00501">
    <property type="entry name" value="AMP-binding"/>
    <property type="match status" value="1"/>
</dbReference>
<evidence type="ECO:0000313" key="5">
    <source>
        <dbReference type="EMBL" id="AJD42170.1"/>
    </source>
</evidence>
<dbReference type="PROSITE" id="PS00455">
    <property type="entry name" value="AMP_BINDING"/>
    <property type="match status" value="1"/>
</dbReference>
<dbReference type="GO" id="GO:0043041">
    <property type="term" value="P:amino acid activation for nonribosomal peptide biosynthetic process"/>
    <property type="evidence" value="ECO:0007669"/>
    <property type="project" value="TreeGrafter"/>
</dbReference>
<keyword evidence="1" id="KW-0596">Phosphopantetheine</keyword>
<proteinExistence type="predicted"/>
<keyword evidence="2" id="KW-0597">Phosphoprotein</keyword>
<dbReference type="GO" id="GO:0044550">
    <property type="term" value="P:secondary metabolite biosynthetic process"/>
    <property type="evidence" value="ECO:0007669"/>
    <property type="project" value="TreeGrafter"/>
</dbReference>
<evidence type="ECO:0000313" key="6">
    <source>
        <dbReference type="Proteomes" id="UP000031368"/>
    </source>
</evidence>
<dbReference type="KEGG" id="rga:RGR602_CH02852"/>